<dbReference type="RefSeq" id="WP_063480558.1">
    <property type="nucleotide sequence ID" value="NZ_CP147845.1"/>
</dbReference>
<dbReference type="GO" id="GO:0016301">
    <property type="term" value="F:kinase activity"/>
    <property type="evidence" value="ECO:0007669"/>
    <property type="project" value="UniProtKB-KW"/>
</dbReference>
<protein>
    <submittedName>
        <fullName evidence="1">2-phosphoglycerate kinase</fullName>
    </submittedName>
</protein>
<dbReference type="GeneID" id="97555158"/>
<name>A0A163D936_9BACL</name>
<dbReference type="Gene3D" id="3.40.50.300">
    <property type="entry name" value="P-loop containing nucleotide triphosphate hydrolases"/>
    <property type="match status" value="1"/>
</dbReference>
<keyword evidence="1" id="KW-0808">Transferase</keyword>
<keyword evidence="2" id="KW-1185">Reference proteome</keyword>
<keyword evidence="1" id="KW-0418">Kinase</keyword>
<gene>
    <name evidence="1" type="ORF">AWU65_00155</name>
</gene>
<reference evidence="1" key="1">
    <citation type="journal article" date="2016" name="Genome Announc.">
        <title>Draft genomes of two strains of Paenibacillus glucanolyticus with capability to degrade lignocellulose.</title>
        <authorList>
            <person name="Mathews S.L."/>
            <person name="Pawlak J."/>
            <person name="Grunden A.M."/>
        </authorList>
    </citation>
    <scope>NUCLEOTIDE SEQUENCE [LARGE SCALE GENOMIC DNA]</scope>
    <source>
        <strain evidence="1">SLM1</strain>
    </source>
</reference>
<evidence type="ECO:0000313" key="2">
    <source>
        <dbReference type="Proteomes" id="UP000076796"/>
    </source>
</evidence>
<dbReference type="AlphaFoldDB" id="A0A163D936"/>
<dbReference type="Proteomes" id="UP000076796">
    <property type="component" value="Unassembled WGS sequence"/>
</dbReference>
<evidence type="ECO:0000313" key="1">
    <source>
        <dbReference type="EMBL" id="KZS43075.1"/>
    </source>
</evidence>
<proteinExistence type="predicted"/>
<dbReference type="InterPro" id="IPR027417">
    <property type="entry name" value="P-loop_NTPase"/>
</dbReference>
<accession>A0A163D936</accession>
<dbReference type="SUPFAM" id="SSF52540">
    <property type="entry name" value="P-loop containing nucleoside triphosphate hydrolases"/>
    <property type="match status" value="1"/>
</dbReference>
<dbReference type="OrthoDB" id="9788481at2"/>
<dbReference type="EMBL" id="LWMH01000003">
    <property type="protein sequence ID" value="KZS43075.1"/>
    <property type="molecule type" value="Genomic_DNA"/>
</dbReference>
<comment type="caution">
    <text evidence="1">The sequence shown here is derived from an EMBL/GenBank/DDBJ whole genome shotgun (WGS) entry which is preliminary data.</text>
</comment>
<sequence length="190" mass="22188">MIILISGVSCTGKTYMAQRLLEKYHVPYLSIDHLKMGLYRADQNCGFTPLDSTEYIGEKLWPILKGIIMTNIENNQNLIIEGCYVLPHHLQDLEPSYSEQIIPVFLGFSTTYIERNFYSNIVKHREVIEARVYPEEGTAADFIHEHKPFREKCSAFEVAYFEMEENYEEEISKVYDFIDREKQKIESAAL</sequence>
<organism evidence="1 2">
    <name type="scientific">Paenibacillus glucanolyticus</name>
    <dbReference type="NCBI Taxonomy" id="59843"/>
    <lineage>
        <taxon>Bacteria</taxon>
        <taxon>Bacillati</taxon>
        <taxon>Bacillota</taxon>
        <taxon>Bacilli</taxon>
        <taxon>Bacillales</taxon>
        <taxon>Paenibacillaceae</taxon>
        <taxon>Paenibacillus</taxon>
    </lineage>
</organism>